<keyword evidence="3" id="KW-1185">Reference proteome</keyword>
<dbReference type="RefSeq" id="WP_326620993.1">
    <property type="nucleotide sequence ID" value="NZ_CP109106.1"/>
</dbReference>
<name>A0ABZ1FMQ0_9ACTN</name>
<keyword evidence="1" id="KW-0732">Signal</keyword>
<accession>A0ABZ1FMQ0</accession>
<evidence type="ECO:0000256" key="1">
    <source>
        <dbReference type="SAM" id="SignalP"/>
    </source>
</evidence>
<dbReference type="EMBL" id="CP109106">
    <property type="protein sequence ID" value="WSB71391.1"/>
    <property type="molecule type" value="Genomic_DNA"/>
</dbReference>
<sequence length="206" mass="21744">MSSMVSSRRCLRTAAIATLVVLTAGACGSEPEQAKGTPVTRPTAPALDAVAPQHPAPGEKAPVLEKIKYELETRVLRMGGMVPKPTSSSCDTDAVGDKPQKFTCSVKYLGIDVPFRVETTGGFIMTQYTATPVKGGVITREGVRATAWKRYGTLGGKTRDSLRCDDIPTVRLVPVGKPSGYRCYIGEGGLAGPYDVIIGGNGLSLR</sequence>
<dbReference type="Proteomes" id="UP001344251">
    <property type="component" value="Chromosome"/>
</dbReference>
<organism evidence="2 3">
    <name type="scientific">Streptomyces decoyicus</name>
    <dbReference type="NCBI Taxonomy" id="249567"/>
    <lineage>
        <taxon>Bacteria</taxon>
        <taxon>Bacillati</taxon>
        <taxon>Actinomycetota</taxon>
        <taxon>Actinomycetes</taxon>
        <taxon>Kitasatosporales</taxon>
        <taxon>Streptomycetaceae</taxon>
        <taxon>Streptomyces</taxon>
    </lineage>
</organism>
<gene>
    <name evidence="2" type="ORF">OG863_27515</name>
</gene>
<evidence type="ECO:0000313" key="3">
    <source>
        <dbReference type="Proteomes" id="UP001344251"/>
    </source>
</evidence>
<proteinExistence type="predicted"/>
<feature type="signal peptide" evidence="1">
    <location>
        <begin position="1"/>
        <end position="26"/>
    </location>
</feature>
<feature type="chain" id="PRO_5047314242" description="Lipoprotein" evidence="1">
    <location>
        <begin position="27"/>
        <end position="206"/>
    </location>
</feature>
<reference evidence="2 3" key="1">
    <citation type="submission" date="2022-10" db="EMBL/GenBank/DDBJ databases">
        <title>The complete genomes of actinobacterial strains from the NBC collection.</title>
        <authorList>
            <person name="Joergensen T.S."/>
            <person name="Alvarez Arevalo M."/>
            <person name="Sterndorff E.B."/>
            <person name="Faurdal D."/>
            <person name="Vuksanovic O."/>
            <person name="Mourched A.-S."/>
            <person name="Charusanti P."/>
            <person name="Shaw S."/>
            <person name="Blin K."/>
            <person name="Weber T."/>
        </authorList>
    </citation>
    <scope>NUCLEOTIDE SEQUENCE [LARGE SCALE GENOMIC DNA]</scope>
    <source>
        <strain evidence="2 3">NBC 01774</strain>
    </source>
</reference>
<protein>
    <recommendedName>
        <fullName evidence="4">Lipoprotein</fullName>
    </recommendedName>
</protein>
<evidence type="ECO:0000313" key="2">
    <source>
        <dbReference type="EMBL" id="WSB71391.1"/>
    </source>
</evidence>
<evidence type="ECO:0008006" key="4">
    <source>
        <dbReference type="Google" id="ProtNLM"/>
    </source>
</evidence>